<keyword evidence="4" id="KW-1185">Reference proteome</keyword>
<evidence type="ECO:0000313" key="3">
    <source>
        <dbReference type="EMBL" id="KAF6035545.1"/>
    </source>
</evidence>
<evidence type="ECO:0000313" key="4">
    <source>
        <dbReference type="Proteomes" id="UP000593567"/>
    </source>
</evidence>
<dbReference type="EMBL" id="VXIV02000863">
    <property type="protein sequence ID" value="KAF6035545.1"/>
    <property type="molecule type" value="Genomic_DNA"/>
</dbReference>
<reference evidence="3" key="1">
    <citation type="submission" date="2020-06" db="EMBL/GenBank/DDBJ databases">
        <title>Draft genome of Bugula neritina, a colonial animal packing powerful symbionts and potential medicines.</title>
        <authorList>
            <person name="Rayko M."/>
        </authorList>
    </citation>
    <scope>NUCLEOTIDE SEQUENCE [LARGE SCALE GENOMIC DNA]</scope>
    <source>
        <strain evidence="3">Kwan_BN1</strain>
    </source>
</reference>
<feature type="transmembrane region" description="Helical" evidence="2">
    <location>
        <begin position="15"/>
        <end position="34"/>
    </location>
</feature>
<comment type="caution">
    <text evidence="3">The sequence shown here is derived from an EMBL/GenBank/DDBJ whole genome shotgun (WGS) entry which is preliminary data.</text>
</comment>
<name>A0A7J7KBF4_BUGNE</name>
<organism evidence="3 4">
    <name type="scientific">Bugula neritina</name>
    <name type="common">Brown bryozoan</name>
    <name type="synonym">Sertularia neritina</name>
    <dbReference type="NCBI Taxonomy" id="10212"/>
    <lineage>
        <taxon>Eukaryota</taxon>
        <taxon>Metazoa</taxon>
        <taxon>Spiralia</taxon>
        <taxon>Lophotrochozoa</taxon>
        <taxon>Bryozoa</taxon>
        <taxon>Gymnolaemata</taxon>
        <taxon>Cheilostomatida</taxon>
        <taxon>Flustrina</taxon>
        <taxon>Buguloidea</taxon>
        <taxon>Bugulidae</taxon>
        <taxon>Bugula</taxon>
    </lineage>
</organism>
<feature type="region of interest" description="Disordered" evidence="1">
    <location>
        <begin position="59"/>
        <end position="130"/>
    </location>
</feature>
<sequence length="211" mass="24288">MSAMRIAGKLCKPKLVVKLIVLVGVVSPFVVFLLRNGDSENNQQDLQERHNELRHVLNTYEDDRESLQAPTTKRSLDKKDNYRDEIQNEPPPVPEKKLKLERSRFLDNPQPLPYNDRSTKKPSFKGYKLNQPNPKYYGGAEDDFNDQNKNFKNLEYGEKPAGKPEKFDCINTYTISSCMLSTLFTSSPPYLHSFYKQLISVTGKTTIQLPQ</sequence>
<dbReference type="AlphaFoldDB" id="A0A7J7KBF4"/>
<protein>
    <submittedName>
        <fullName evidence="3">Uncharacterized protein</fullName>
    </submittedName>
</protein>
<proteinExistence type="predicted"/>
<evidence type="ECO:0000256" key="2">
    <source>
        <dbReference type="SAM" id="Phobius"/>
    </source>
</evidence>
<feature type="compositionally biased region" description="Basic and acidic residues" evidence="1">
    <location>
        <begin position="74"/>
        <end position="86"/>
    </location>
</feature>
<keyword evidence="2" id="KW-1133">Transmembrane helix</keyword>
<gene>
    <name evidence="3" type="ORF">EB796_006153</name>
</gene>
<keyword evidence="2" id="KW-0472">Membrane</keyword>
<evidence type="ECO:0000256" key="1">
    <source>
        <dbReference type="SAM" id="MobiDB-lite"/>
    </source>
</evidence>
<feature type="compositionally biased region" description="Basic and acidic residues" evidence="1">
    <location>
        <begin position="94"/>
        <end position="105"/>
    </location>
</feature>
<keyword evidence="2" id="KW-0812">Transmembrane</keyword>
<dbReference type="Proteomes" id="UP000593567">
    <property type="component" value="Unassembled WGS sequence"/>
</dbReference>
<accession>A0A7J7KBF4</accession>